<organism evidence="2 3">
    <name type="scientific">Lichenibacterium ramalinae</name>
    <dbReference type="NCBI Taxonomy" id="2316527"/>
    <lineage>
        <taxon>Bacteria</taxon>
        <taxon>Pseudomonadati</taxon>
        <taxon>Pseudomonadota</taxon>
        <taxon>Alphaproteobacteria</taxon>
        <taxon>Hyphomicrobiales</taxon>
        <taxon>Lichenihabitantaceae</taxon>
        <taxon>Lichenibacterium</taxon>
    </lineage>
</organism>
<evidence type="ECO:0000256" key="1">
    <source>
        <dbReference type="SAM" id="Phobius"/>
    </source>
</evidence>
<evidence type="ECO:0000313" key="3">
    <source>
        <dbReference type="Proteomes" id="UP000289411"/>
    </source>
</evidence>
<protein>
    <submittedName>
        <fullName evidence="2">Uncharacterized protein</fullName>
    </submittedName>
</protein>
<reference evidence="2 3" key="1">
    <citation type="submission" date="2018-09" db="EMBL/GenBank/DDBJ databases">
        <authorList>
            <person name="Grouzdev D.S."/>
            <person name="Krutkina M.S."/>
        </authorList>
    </citation>
    <scope>NUCLEOTIDE SEQUENCE [LARGE SCALE GENOMIC DNA]</scope>
    <source>
        <strain evidence="2 3">RmlP001</strain>
    </source>
</reference>
<comment type="caution">
    <text evidence="2">The sequence shown here is derived from an EMBL/GenBank/DDBJ whole genome shotgun (WGS) entry which is preliminary data.</text>
</comment>
<dbReference type="Proteomes" id="UP000289411">
    <property type="component" value="Unassembled WGS sequence"/>
</dbReference>
<gene>
    <name evidence="2" type="ORF">D3272_12160</name>
</gene>
<feature type="transmembrane region" description="Helical" evidence="1">
    <location>
        <begin position="42"/>
        <end position="62"/>
    </location>
</feature>
<dbReference type="EMBL" id="QYBC01000009">
    <property type="protein sequence ID" value="RYB04691.1"/>
    <property type="molecule type" value="Genomic_DNA"/>
</dbReference>
<dbReference type="InterPro" id="IPR046093">
    <property type="entry name" value="DUF6111"/>
</dbReference>
<keyword evidence="1" id="KW-0472">Membrane</keyword>
<dbReference type="AlphaFoldDB" id="A0A4Q2RBJ9"/>
<keyword evidence="1" id="KW-1133">Transmembrane helix</keyword>
<keyword evidence="1" id="KW-0812">Transmembrane</keyword>
<keyword evidence="3" id="KW-1185">Reference proteome</keyword>
<sequence>MGRVLLEVLVPFLLPFAGYAVSLALRRRYPFVLAAWSRGPLAVLVVSGLALAILALLSVGLFGPRGHGDYVPAHLDNGVLVPGRMQ</sequence>
<evidence type="ECO:0000313" key="2">
    <source>
        <dbReference type="EMBL" id="RYB04691.1"/>
    </source>
</evidence>
<dbReference type="Pfam" id="PF19606">
    <property type="entry name" value="DUF6111"/>
    <property type="match status" value="1"/>
</dbReference>
<proteinExistence type="predicted"/>
<name>A0A4Q2RBJ9_9HYPH</name>
<reference evidence="2 3" key="2">
    <citation type="submission" date="2019-02" db="EMBL/GenBank/DDBJ databases">
        <title>'Lichenibacterium ramalinii' gen. nov. sp. nov., 'Lichenibacterium minor' gen. nov. sp. nov.</title>
        <authorList>
            <person name="Pankratov T."/>
        </authorList>
    </citation>
    <scope>NUCLEOTIDE SEQUENCE [LARGE SCALE GENOMIC DNA]</scope>
    <source>
        <strain evidence="2 3">RmlP001</strain>
    </source>
</reference>
<accession>A0A4Q2RBJ9</accession>
<dbReference type="RefSeq" id="WP_129219451.1">
    <property type="nucleotide sequence ID" value="NZ_QYBC01000009.1"/>
</dbReference>